<feature type="region of interest" description="Disordered" evidence="1">
    <location>
        <begin position="54"/>
        <end position="96"/>
    </location>
</feature>
<reference evidence="3" key="1">
    <citation type="journal article" date="2013" name="Nat. Genet.">
        <title>The duck genome and transcriptome provide insight into an avian influenza virus reservoir species.</title>
        <authorList>
            <person name="Huang Y."/>
            <person name="Li Y."/>
            <person name="Burt D.W."/>
            <person name="Chen H."/>
            <person name="Zhang Y."/>
            <person name="Qian W."/>
            <person name="Kim H."/>
            <person name="Gan S."/>
            <person name="Zhao Y."/>
            <person name="Li J."/>
            <person name="Yi K."/>
            <person name="Feng H."/>
            <person name="Zhu P."/>
            <person name="Li B."/>
            <person name="Liu Q."/>
            <person name="Fairley S."/>
            <person name="Magor K.E."/>
            <person name="Du Z."/>
            <person name="Hu X."/>
            <person name="Goodman L."/>
            <person name="Tafer H."/>
            <person name="Vignal A."/>
            <person name="Lee T."/>
            <person name="Kim K.W."/>
            <person name="Sheng Z."/>
            <person name="An Y."/>
            <person name="Searle S."/>
            <person name="Herrero J."/>
            <person name="Groenen M.A."/>
            <person name="Crooijmans R.P."/>
            <person name="Faraut T."/>
            <person name="Cai Q."/>
            <person name="Webster R.G."/>
            <person name="Aldridge J.R."/>
            <person name="Warren W.C."/>
            <person name="Bartschat S."/>
            <person name="Kehr S."/>
            <person name="Marz M."/>
            <person name="Stadler P.F."/>
            <person name="Smith J."/>
            <person name="Kraus R.H."/>
            <person name="Zhao Y."/>
            <person name="Ren L."/>
            <person name="Fei J."/>
            <person name="Morisson M."/>
            <person name="Kaiser P."/>
            <person name="Griffin D.K."/>
            <person name="Rao M."/>
            <person name="Pitel F."/>
            <person name="Wang J."/>
            <person name="Li N."/>
        </authorList>
    </citation>
    <scope>NUCLEOTIDE SEQUENCE [LARGE SCALE GENOMIC DNA]</scope>
</reference>
<evidence type="ECO:0000313" key="2">
    <source>
        <dbReference type="EMBL" id="EOB00316.1"/>
    </source>
</evidence>
<evidence type="ECO:0000256" key="1">
    <source>
        <dbReference type="SAM" id="MobiDB-lite"/>
    </source>
</evidence>
<dbReference type="Proteomes" id="UP000296049">
    <property type="component" value="Unassembled WGS sequence"/>
</dbReference>
<dbReference type="AlphaFoldDB" id="R0JSB5"/>
<gene>
    <name evidence="2" type="ORF">Anapl_15145</name>
</gene>
<keyword evidence="3" id="KW-1185">Reference proteome</keyword>
<feature type="compositionally biased region" description="Gly residues" evidence="1">
    <location>
        <begin position="76"/>
        <end position="89"/>
    </location>
</feature>
<name>R0JSB5_ANAPL</name>
<dbReference type="EMBL" id="KB743209">
    <property type="protein sequence ID" value="EOB00316.1"/>
    <property type="molecule type" value="Genomic_DNA"/>
</dbReference>
<proteinExistence type="predicted"/>
<accession>R0JSB5</accession>
<feature type="region of interest" description="Disordered" evidence="1">
    <location>
        <begin position="115"/>
        <end position="134"/>
    </location>
</feature>
<sequence length="134" mass="13423">MHNWSGAPAAGRCLGQGDPDTSGRGGAEPEWRCAKGAAPQQSFHIPALAHGAWHEAHAVPAPSTSHPWHRAAAQGHPGGTAGAGTGTPGGAACTRVPLDSKGTMQLHVAALGFPARGAAGSSGDGPRSQDRECR</sequence>
<organism evidence="2 3">
    <name type="scientific">Anas platyrhynchos</name>
    <name type="common">Mallard</name>
    <name type="synonym">Anas boschas</name>
    <dbReference type="NCBI Taxonomy" id="8839"/>
    <lineage>
        <taxon>Eukaryota</taxon>
        <taxon>Metazoa</taxon>
        <taxon>Chordata</taxon>
        <taxon>Craniata</taxon>
        <taxon>Vertebrata</taxon>
        <taxon>Euteleostomi</taxon>
        <taxon>Archelosauria</taxon>
        <taxon>Archosauria</taxon>
        <taxon>Dinosauria</taxon>
        <taxon>Saurischia</taxon>
        <taxon>Theropoda</taxon>
        <taxon>Coelurosauria</taxon>
        <taxon>Aves</taxon>
        <taxon>Neognathae</taxon>
        <taxon>Galloanserae</taxon>
        <taxon>Anseriformes</taxon>
        <taxon>Anatidae</taxon>
        <taxon>Anatinae</taxon>
        <taxon>Anas</taxon>
    </lineage>
</organism>
<protein>
    <submittedName>
        <fullName evidence="2">Uncharacterized protein</fullName>
    </submittedName>
</protein>
<evidence type="ECO:0000313" key="3">
    <source>
        <dbReference type="Proteomes" id="UP000296049"/>
    </source>
</evidence>
<feature type="region of interest" description="Disordered" evidence="1">
    <location>
        <begin position="1"/>
        <end position="38"/>
    </location>
</feature>